<dbReference type="CDD" id="cd03064">
    <property type="entry name" value="TRX_Fd_NuoE"/>
    <property type="match status" value="1"/>
</dbReference>
<dbReference type="Gene3D" id="1.10.10.1590">
    <property type="entry name" value="NADH-quinone oxidoreductase subunit E"/>
    <property type="match status" value="1"/>
</dbReference>
<proteinExistence type="inferred from homology"/>
<evidence type="ECO:0000256" key="7">
    <source>
        <dbReference type="SAM" id="MobiDB-lite"/>
    </source>
</evidence>
<dbReference type="Gene3D" id="3.40.30.10">
    <property type="entry name" value="Glutaredoxin"/>
    <property type="match status" value="1"/>
</dbReference>
<feature type="compositionally biased region" description="Low complexity" evidence="7">
    <location>
        <begin position="236"/>
        <end position="260"/>
    </location>
</feature>
<dbReference type="Proteomes" id="UP000030002">
    <property type="component" value="Unassembled WGS sequence"/>
</dbReference>
<evidence type="ECO:0000256" key="2">
    <source>
        <dbReference type="ARBA" id="ARBA00022714"/>
    </source>
</evidence>
<evidence type="ECO:0000256" key="6">
    <source>
        <dbReference type="ARBA" id="ARBA00034078"/>
    </source>
</evidence>
<dbReference type="InterPro" id="IPR042128">
    <property type="entry name" value="NuoE_dom"/>
</dbReference>
<accession>A0A0A0JE22</accession>
<name>A0A0A0JE22_9MICO</name>
<dbReference type="FunFam" id="1.10.10.1590:FF:000001">
    <property type="entry name" value="NADH-quinone oxidoreductase subunit E"/>
    <property type="match status" value="1"/>
</dbReference>
<dbReference type="PROSITE" id="PS01099">
    <property type="entry name" value="COMPLEX1_24K"/>
    <property type="match status" value="1"/>
</dbReference>
<dbReference type="SUPFAM" id="SSF52833">
    <property type="entry name" value="Thioredoxin-like"/>
    <property type="match status" value="1"/>
</dbReference>
<keyword evidence="4" id="KW-0408">Iron</keyword>
<protein>
    <submittedName>
        <fullName evidence="8">NADH dehydrogenase subunit E</fullName>
    </submittedName>
</protein>
<keyword evidence="5" id="KW-0411">Iron-sulfur</keyword>
<organism evidence="8 9">
    <name type="scientific">Knoellia sinensis KCTC 19936</name>
    <dbReference type="NCBI Taxonomy" id="1385520"/>
    <lineage>
        <taxon>Bacteria</taxon>
        <taxon>Bacillati</taxon>
        <taxon>Actinomycetota</taxon>
        <taxon>Actinomycetes</taxon>
        <taxon>Micrococcales</taxon>
        <taxon>Intrasporangiaceae</taxon>
        <taxon>Knoellia</taxon>
    </lineage>
</organism>
<feature type="compositionally biased region" description="Basic and acidic residues" evidence="7">
    <location>
        <begin position="310"/>
        <end position="354"/>
    </location>
</feature>
<dbReference type="InterPro" id="IPR002023">
    <property type="entry name" value="NuoE-like"/>
</dbReference>
<sequence length="483" mass="49424">MEHYGLQTAAGHLTVPAESKEPYAADVLASMHADATEVISRYPQKRSALLPLLHLVQSVDGYVTGRGIDFCAEVLELSRAEVSGVATFYTQYKRHPNGEYTVGVCTNTLCAVMGGDEIWESVSQHLGIGHDETTADGKVTLERIECNAACDYAPVVMANWEFFDNQTPESTNQLVDDLRSGAPVKPTRGPNSVCTFKQMSRVLAGFPDGLADEGVGAGPASVRGLEVAKENGWEAPAGAASADAAAGATNGADASPAAPAKGESEPKAGEPKAGEPKAGEPKAGEPKTGDEHSSASKPGSAAATETTPTKADDKAAGKADDKAPAEAGARDKADDKADGKADDKAAEGKADDKAASSAPAEPTPVTLFDDGSSTAEAEPSGDAAPTGTPASPTSTGPVVQTDGAAPAGFSTSSFGAGTVEAGPDGSGPDGWDIKGNANSMLFHTPKSPWYGRTKAEVWFRDEESAAAAGFTNALDRKKKGDEA</sequence>
<dbReference type="STRING" id="1385520.N802_08775"/>
<evidence type="ECO:0000256" key="4">
    <source>
        <dbReference type="ARBA" id="ARBA00023004"/>
    </source>
</evidence>
<evidence type="ECO:0000256" key="3">
    <source>
        <dbReference type="ARBA" id="ARBA00022723"/>
    </source>
</evidence>
<dbReference type="PANTHER" id="PTHR10371">
    <property type="entry name" value="NADH DEHYDROGENASE UBIQUINONE FLAVOPROTEIN 2, MITOCHONDRIAL"/>
    <property type="match status" value="1"/>
</dbReference>
<keyword evidence="9" id="KW-1185">Reference proteome</keyword>
<gene>
    <name evidence="8" type="ORF">N802_08775</name>
</gene>
<reference evidence="8 9" key="1">
    <citation type="submission" date="2013-08" db="EMBL/GenBank/DDBJ databases">
        <title>The genome sequence of Knoellia sinensis.</title>
        <authorList>
            <person name="Zhu W."/>
            <person name="Wang G."/>
        </authorList>
    </citation>
    <scope>NUCLEOTIDE SEQUENCE [LARGE SCALE GENOMIC DNA]</scope>
    <source>
        <strain evidence="8 9">KCTC 19936</strain>
    </source>
</reference>
<dbReference type="Pfam" id="PF01257">
    <property type="entry name" value="2Fe-2S_thioredx"/>
    <property type="match status" value="1"/>
</dbReference>
<dbReference type="PANTHER" id="PTHR10371:SF3">
    <property type="entry name" value="NADH DEHYDROGENASE [UBIQUINONE] FLAVOPROTEIN 2, MITOCHONDRIAL"/>
    <property type="match status" value="1"/>
</dbReference>
<dbReference type="GO" id="GO:0046872">
    <property type="term" value="F:metal ion binding"/>
    <property type="evidence" value="ECO:0007669"/>
    <property type="project" value="UniProtKB-KW"/>
</dbReference>
<dbReference type="eggNOG" id="COG1905">
    <property type="taxonomic scope" value="Bacteria"/>
</dbReference>
<dbReference type="EMBL" id="AVPJ01000003">
    <property type="protein sequence ID" value="KGN33876.1"/>
    <property type="molecule type" value="Genomic_DNA"/>
</dbReference>
<keyword evidence="3" id="KW-0479">Metal-binding</keyword>
<feature type="compositionally biased region" description="Basic and acidic residues" evidence="7">
    <location>
        <begin position="262"/>
        <end position="294"/>
    </location>
</feature>
<comment type="similarity">
    <text evidence="1">Belongs to the complex I 24 kDa subunit family.</text>
</comment>
<evidence type="ECO:0000313" key="9">
    <source>
        <dbReference type="Proteomes" id="UP000030002"/>
    </source>
</evidence>
<dbReference type="InterPro" id="IPR041921">
    <property type="entry name" value="NuoE_N"/>
</dbReference>
<dbReference type="InterPro" id="IPR036249">
    <property type="entry name" value="Thioredoxin-like_sf"/>
</dbReference>
<evidence type="ECO:0000313" key="8">
    <source>
        <dbReference type="EMBL" id="KGN33876.1"/>
    </source>
</evidence>
<dbReference type="GO" id="GO:0003954">
    <property type="term" value="F:NADH dehydrogenase activity"/>
    <property type="evidence" value="ECO:0007669"/>
    <property type="project" value="TreeGrafter"/>
</dbReference>
<feature type="compositionally biased region" description="Low complexity" evidence="7">
    <location>
        <begin position="383"/>
        <end position="397"/>
    </location>
</feature>
<dbReference type="NCBIfam" id="TIGR01958">
    <property type="entry name" value="nuoE_fam"/>
    <property type="match status" value="1"/>
</dbReference>
<dbReference type="GO" id="GO:0051537">
    <property type="term" value="F:2 iron, 2 sulfur cluster binding"/>
    <property type="evidence" value="ECO:0007669"/>
    <property type="project" value="UniProtKB-KW"/>
</dbReference>
<comment type="cofactor">
    <cofactor evidence="6">
        <name>[2Fe-2S] cluster</name>
        <dbReference type="ChEBI" id="CHEBI:190135"/>
    </cofactor>
</comment>
<keyword evidence="2" id="KW-0001">2Fe-2S</keyword>
<evidence type="ECO:0000256" key="1">
    <source>
        <dbReference type="ARBA" id="ARBA00010643"/>
    </source>
</evidence>
<evidence type="ECO:0000256" key="5">
    <source>
        <dbReference type="ARBA" id="ARBA00023014"/>
    </source>
</evidence>
<dbReference type="eggNOG" id="COG0088">
    <property type="taxonomic scope" value="Bacteria"/>
</dbReference>
<feature type="region of interest" description="Disordered" evidence="7">
    <location>
        <begin position="236"/>
        <end position="433"/>
    </location>
</feature>
<comment type="caution">
    <text evidence="8">The sequence shown here is derived from an EMBL/GenBank/DDBJ whole genome shotgun (WGS) entry which is preliminary data.</text>
</comment>
<dbReference type="NCBIfam" id="NF005721">
    <property type="entry name" value="PRK07539.1-1"/>
    <property type="match status" value="1"/>
</dbReference>
<dbReference type="AlphaFoldDB" id="A0A0A0JE22"/>